<evidence type="ECO:0000313" key="1">
    <source>
        <dbReference type="EMBL" id="JAH72442.1"/>
    </source>
</evidence>
<protein>
    <submittedName>
        <fullName evidence="1">Uncharacterized protein</fullName>
    </submittedName>
</protein>
<sequence>MCKAFGRGEEV</sequence>
<organism evidence="1">
    <name type="scientific">Anguilla anguilla</name>
    <name type="common">European freshwater eel</name>
    <name type="synonym">Muraena anguilla</name>
    <dbReference type="NCBI Taxonomy" id="7936"/>
    <lineage>
        <taxon>Eukaryota</taxon>
        <taxon>Metazoa</taxon>
        <taxon>Chordata</taxon>
        <taxon>Craniata</taxon>
        <taxon>Vertebrata</taxon>
        <taxon>Euteleostomi</taxon>
        <taxon>Actinopterygii</taxon>
        <taxon>Neopterygii</taxon>
        <taxon>Teleostei</taxon>
        <taxon>Anguilliformes</taxon>
        <taxon>Anguillidae</taxon>
        <taxon>Anguilla</taxon>
    </lineage>
</organism>
<proteinExistence type="predicted"/>
<name>A0A0E9V341_ANGAN</name>
<accession>A0A0E9V341</accession>
<reference evidence="1" key="1">
    <citation type="submission" date="2014-11" db="EMBL/GenBank/DDBJ databases">
        <authorList>
            <person name="Amaro Gonzalez C."/>
        </authorList>
    </citation>
    <scope>NUCLEOTIDE SEQUENCE</scope>
</reference>
<dbReference type="EMBL" id="GBXM01036135">
    <property type="protein sequence ID" value="JAH72442.1"/>
    <property type="molecule type" value="Transcribed_RNA"/>
</dbReference>
<reference evidence="1" key="2">
    <citation type="journal article" date="2015" name="Fish Shellfish Immunol.">
        <title>Early steps in the European eel (Anguilla anguilla)-Vibrio vulnificus interaction in the gills: Role of the RtxA13 toxin.</title>
        <authorList>
            <person name="Callol A."/>
            <person name="Pajuelo D."/>
            <person name="Ebbesson L."/>
            <person name="Teles M."/>
            <person name="MacKenzie S."/>
            <person name="Amaro C."/>
        </authorList>
    </citation>
    <scope>NUCLEOTIDE SEQUENCE</scope>
</reference>